<keyword evidence="1" id="KW-0472">Membrane</keyword>
<keyword evidence="1" id="KW-1133">Transmembrane helix</keyword>
<evidence type="ECO:0000313" key="2">
    <source>
        <dbReference type="EMBL" id="APR52894.1"/>
    </source>
</evidence>
<feature type="transmembrane region" description="Helical" evidence="1">
    <location>
        <begin position="16"/>
        <end position="42"/>
    </location>
</feature>
<dbReference type="Proteomes" id="UP000287746">
    <property type="component" value="Unassembled WGS sequence"/>
</dbReference>
<dbReference type="Proteomes" id="UP000185161">
    <property type="component" value="Chromosome"/>
</dbReference>
<accession>A0A1L6JAE8</accession>
<dbReference type="EMBL" id="QQWO01000006">
    <property type="protein sequence ID" value="RSV04153.1"/>
    <property type="molecule type" value="Genomic_DNA"/>
</dbReference>
<name>A0A1L6JAE8_9SPHN</name>
<dbReference type="Proteomes" id="UP000286681">
    <property type="component" value="Unassembled WGS sequence"/>
</dbReference>
<dbReference type="GeneID" id="44133109"/>
<evidence type="ECO:0000313" key="4">
    <source>
        <dbReference type="EMBL" id="RSY88764.1"/>
    </source>
</evidence>
<dbReference type="AlphaFoldDB" id="A0A1L6JAE8"/>
<evidence type="ECO:0000256" key="1">
    <source>
        <dbReference type="SAM" id="Phobius"/>
    </source>
</evidence>
<gene>
    <name evidence="2" type="ORF">BRX40_11095</name>
    <name evidence="3" type="ORF">CA257_08790</name>
    <name evidence="4" type="ORF">DAH66_04785</name>
</gene>
<evidence type="ECO:0000313" key="7">
    <source>
        <dbReference type="Proteomes" id="UP000287746"/>
    </source>
</evidence>
<evidence type="ECO:0000313" key="6">
    <source>
        <dbReference type="Proteomes" id="UP000286681"/>
    </source>
</evidence>
<protein>
    <submittedName>
        <fullName evidence="3">DUF2975 domain-containing protein</fullName>
    </submittedName>
</protein>
<dbReference type="STRING" id="93064.BRX40_11095"/>
<dbReference type="RefSeq" id="WP_066576122.1">
    <property type="nucleotide sequence ID" value="NZ_CP018820.1"/>
</dbReference>
<keyword evidence="5" id="KW-1185">Reference proteome</keyword>
<feature type="transmembrane region" description="Helical" evidence="1">
    <location>
        <begin position="57"/>
        <end position="77"/>
    </location>
</feature>
<sequence length="171" mass="18494">MNNVPRSDPLLTVTQLILRIGMVVLGIGIALAAGVAIALVVIPDQQLMPRLSDGSTVWLVVAGAALVSVMMALYFLFLRHLSRMVATVGTGDPFQPENADRLEKMAWLTLILQGCMFVLAPLVTMIMDRIGEKGGGLELSFDSLLLALVLFVLARVFRRGTAMRDDLEGTV</sequence>
<dbReference type="KEGG" id="skr:BRX40_11095"/>
<feature type="transmembrane region" description="Helical" evidence="1">
    <location>
        <begin position="139"/>
        <end position="157"/>
    </location>
</feature>
<organism evidence="2 5">
    <name type="scientific">Sphingomonas koreensis</name>
    <dbReference type="NCBI Taxonomy" id="93064"/>
    <lineage>
        <taxon>Bacteria</taxon>
        <taxon>Pseudomonadati</taxon>
        <taxon>Pseudomonadota</taxon>
        <taxon>Alphaproteobacteria</taxon>
        <taxon>Sphingomonadales</taxon>
        <taxon>Sphingomonadaceae</taxon>
        <taxon>Sphingomonas</taxon>
    </lineage>
</organism>
<dbReference type="Pfam" id="PF11188">
    <property type="entry name" value="DUF2975"/>
    <property type="match status" value="1"/>
</dbReference>
<reference evidence="6 7" key="3">
    <citation type="submission" date="2018-07" db="EMBL/GenBank/DDBJ databases">
        <title>Genomic and Epidemiologic Investigation of an Indolent Hospital Outbreak.</title>
        <authorList>
            <person name="Johnson R.C."/>
            <person name="Deming C."/>
            <person name="Conlan S."/>
            <person name="Zellmer C.J."/>
            <person name="Michelin A.V."/>
            <person name="Lee-Lin S."/>
            <person name="Thomas P.J."/>
            <person name="Park M."/>
            <person name="Weingarten R.A."/>
            <person name="Less J."/>
            <person name="Dekker J.P."/>
            <person name="Frank K.M."/>
            <person name="Musser K.A."/>
            <person name="Mcquiston J.R."/>
            <person name="Henderson D.K."/>
            <person name="Lau A.F."/>
            <person name="Palmore T.N."/>
            <person name="Segre J.A."/>
        </authorList>
    </citation>
    <scope>NUCLEOTIDE SEQUENCE [LARGE SCALE GENOMIC DNA]</scope>
    <source>
        <strain evidence="4 7">SK-CDC1_0717</strain>
        <strain evidence="3 6">SK-NIH.Env10_0317</strain>
    </source>
</reference>
<dbReference type="EMBL" id="QQYZ01000003">
    <property type="protein sequence ID" value="RSY88764.1"/>
    <property type="molecule type" value="Genomic_DNA"/>
</dbReference>
<reference evidence="2" key="1">
    <citation type="submission" date="2016-12" db="EMBL/GenBank/DDBJ databases">
        <title>Whole genome sequencing of Sphingomonas koreensis.</title>
        <authorList>
            <person name="Conlan S."/>
            <person name="Thomas P.J."/>
            <person name="Mullikin J."/>
            <person name="Palmore T.N."/>
            <person name="Frank K.M."/>
            <person name="Segre J.A."/>
        </authorList>
    </citation>
    <scope>NUCLEOTIDE SEQUENCE</scope>
    <source>
        <strain evidence="2">ABOJV</strain>
    </source>
</reference>
<evidence type="ECO:0000313" key="5">
    <source>
        <dbReference type="Proteomes" id="UP000185161"/>
    </source>
</evidence>
<evidence type="ECO:0000313" key="3">
    <source>
        <dbReference type="EMBL" id="RSV04153.1"/>
    </source>
</evidence>
<dbReference type="EMBL" id="CP018820">
    <property type="protein sequence ID" value="APR52894.1"/>
    <property type="molecule type" value="Genomic_DNA"/>
</dbReference>
<reference evidence="5" key="2">
    <citation type="submission" date="2016-12" db="EMBL/GenBank/DDBJ databases">
        <title>Whole genome sequencing of Sphingomonas sp. ABOJV.</title>
        <authorList>
            <person name="Conlan S."/>
            <person name="Thomas P.J."/>
            <person name="Mullikin J."/>
            <person name="Palmore T.N."/>
            <person name="Frank K.M."/>
            <person name="Segre J.A."/>
        </authorList>
    </citation>
    <scope>NUCLEOTIDE SEQUENCE [LARGE SCALE GENOMIC DNA]</scope>
    <source>
        <strain evidence="5">ABOJV</strain>
    </source>
</reference>
<dbReference type="OrthoDB" id="7349915at2"/>
<proteinExistence type="predicted"/>
<keyword evidence="1" id="KW-0812">Transmembrane</keyword>
<dbReference type="InterPro" id="IPR021354">
    <property type="entry name" value="DUF2975"/>
</dbReference>
<feature type="transmembrane region" description="Helical" evidence="1">
    <location>
        <begin position="105"/>
        <end position="127"/>
    </location>
</feature>